<feature type="non-terminal residue" evidence="2">
    <location>
        <position position="1"/>
    </location>
</feature>
<dbReference type="FunCoup" id="A0A0P0VHD7">
    <property type="interactions" value="346"/>
</dbReference>
<gene>
    <name evidence="2" type="ordered locus">Os02g0267350</name>
    <name evidence="2" type="ORF">OSNPB_020267350</name>
</gene>
<reference evidence="3" key="1">
    <citation type="journal article" date="2005" name="Nature">
        <title>The map-based sequence of the rice genome.</title>
        <authorList>
            <consortium name="International rice genome sequencing project (IRGSP)"/>
            <person name="Matsumoto T."/>
            <person name="Wu J."/>
            <person name="Kanamori H."/>
            <person name="Katayose Y."/>
            <person name="Fujisawa M."/>
            <person name="Namiki N."/>
            <person name="Mizuno H."/>
            <person name="Yamamoto K."/>
            <person name="Antonio B.A."/>
            <person name="Baba T."/>
            <person name="Sakata K."/>
            <person name="Nagamura Y."/>
            <person name="Aoki H."/>
            <person name="Arikawa K."/>
            <person name="Arita K."/>
            <person name="Bito T."/>
            <person name="Chiden Y."/>
            <person name="Fujitsuka N."/>
            <person name="Fukunaka R."/>
            <person name="Hamada M."/>
            <person name="Harada C."/>
            <person name="Hayashi A."/>
            <person name="Hijishita S."/>
            <person name="Honda M."/>
            <person name="Hosokawa S."/>
            <person name="Ichikawa Y."/>
            <person name="Idonuma A."/>
            <person name="Iijima M."/>
            <person name="Ikeda M."/>
            <person name="Ikeno M."/>
            <person name="Ito K."/>
            <person name="Ito S."/>
            <person name="Ito T."/>
            <person name="Ito Y."/>
            <person name="Ito Y."/>
            <person name="Iwabuchi A."/>
            <person name="Kamiya K."/>
            <person name="Karasawa W."/>
            <person name="Kurita K."/>
            <person name="Katagiri S."/>
            <person name="Kikuta A."/>
            <person name="Kobayashi H."/>
            <person name="Kobayashi N."/>
            <person name="Machita K."/>
            <person name="Maehara T."/>
            <person name="Masukawa M."/>
            <person name="Mizubayashi T."/>
            <person name="Mukai Y."/>
            <person name="Nagasaki H."/>
            <person name="Nagata Y."/>
            <person name="Naito S."/>
            <person name="Nakashima M."/>
            <person name="Nakama Y."/>
            <person name="Nakamichi Y."/>
            <person name="Nakamura M."/>
            <person name="Meguro A."/>
            <person name="Negishi M."/>
            <person name="Ohta I."/>
            <person name="Ohta T."/>
            <person name="Okamoto M."/>
            <person name="Ono N."/>
            <person name="Saji S."/>
            <person name="Sakaguchi M."/>
            <person name="Sakai K."/>
            <person name="Shibata M."/>
            <person name="Shimokawa T."/>
            <person name="Song J."/>
            <person name="Takazaki Y."/>
            <person name="Terasawa K."/>
            <person name="Tsugane M."/>
            <person name="Tsuji K."/>
            <person name="Ueda S."/>
            <person name="Waki K."/>
            <person name="Yamagata H."/>
            <person name="Yamamoto M."/>
            <person name="Yamamoto S."/>
            <person name="Yamane H."/>
            <person name="Yoshiki S."/>
            <person name="Yoshihara R."/>
            <person name="Yukawa K."/>
            <person name="Zhong H."/>
            <person name="Yano M."/>
            <person name="Yuan Q."/>
            <person name="Ouyang S."/>
            <person name="Liu J."/>
            <person name="Jones K.M."/>
            <person name="Gansberger K."/>
            <person name="Moffat K."/>
            <person name="Hill J."/>
            <person name="Bera J."/>
            <person name="Fadrosh D."/>
            <person name="Jin S."/>
            <person name="Johri S."/>
            <person name="Kim M."/>
            <person name="Overton L."/>
            <person name="Reardon M."/>
            <person name="Tsitrin T."/>
            <person name="Vuong H."/>
            <person name="Weaver B."/>
            <person name="Ciecko A."/>
            <person name="Tallon L."/>
            <person name="Jackson J."/>
            <person name="Pai G."/>
            <person name="Aken S.V."/>
            <person name="Utterback T."/>
            <person name="Reidmuller S."/>
            <person name="Feldblyum T."/>
            <person name="Hsiao J."/>
            <person name="Zismann V."/>
            <person name="Iobst S."/>
            <person name="de Vazeille A.R."/>
            <person name="Buell C.R."/>
            <person name="Ying K."/>
            <person name="Li Y."/>
            <person name="Lu T."/>
            <person name="Huang Y."/>
            <person name="Zhao Q."/>
            <person name="Feng Q."/>
            <person name="Zhang L."/>
            <person name="Zhu J."/>
            <person name="Weng Q."/>
            <person name="Mu J."/>
            <person name="Lu Y."/>
            <person name="Fan D."/>
            <person name="Liu Y."/>
            <person name="Guan J."/>
            <person name="Zhang Y."/>
            <person name="Yu S."/>
            <person name="Liu X."/>
            <person name="Zhang Y."/>
            <person name="Hong G."/>
            <person name="Han B."/>
            <person name="Choisne N."/>
            <person name="Demange N."/>
            <person name="Orjeda G."/>
            <person name="Samain S."/>
            <person name="Cattolico L."/>
            <person name="Pelletier E."/>
            <person name="Couloux A."/>
            <person name="Segurens B."/>
            <person name="Wincker P."/>
            <person name="D'Hont A."/>
            <person name="Scarpelli C."/>
            <person name="Weissenbach J."/>
            <person name="Salanoubat M."/>
            <person name="Quetier F."/>
            <person name="Yu Y."/>
            <person name="Kim H.R."/>
            <person name="Rambo T."/>
            <person name="Currie J."/>
            <person name="Collura K."/>
            <person name="Luo M."/>
            <person name="Yang T."/>
            <person name="Ammiraju J.S.S."/>
            <person name="Engler F."/>
            <person name="Soderlund C."/>
            <person name="Wing R.A."/>
            <person name="Palmer L.E."/>
            <person name="de la Bastide M."/>
            <person name="Spiegel L."/>
            <person name="Nascimento L."/>
            <person name="Zutavern T."/>
            <person name="O'Shaughnessy A."/>
            <person name="Dike S."/>
            <person name="Dedhia N."/>
            <person name="Preston R."/>
            <person name="Balija V."/>
            <person name="McCombie W.R."/>
            <person name="Chow T."/>
            <person name="Chen H."/>
            <person name="Chung M."/>
            <person name="Chen C."/>
            <person name="Shaw J."/>
            <person name="Wu H."/>
            <person name="Hsiao K."/>
            <person name="Chao Y."/>
            <person name="Chu M."/>
            <person name="Cheng C."/>
            <person name="Hour A."/>
            <person name="Lee P."/>
            <person name="Lin S."/>
            <person name="Lin Y."/>
            <person name="Liou J."/>
            <person name="Liu S."/>
            <person name="Hsing Y."/>
            <person name="Raghuvanshi S."/>
            <person name="Mohanty A."/>
            <person name="Bharti A.K."/>
            <person name="Gaur A."/>
            <person name="Gupta V."/>
            <person name="Kumar D."/>
            <person name="Ravi V."/>
            <person name="Vij S."/>
            <person name="Kapur A."/>
            <person name="Khurana P."/>
            <person name="Khurana P."/>
            <person name="Khurana J.P."/>
            <person name="Tyagi A.K."/>
            <person name="Gaikwad K."/>
            <person name="Singh A."/>
            <person name="Dalal V."/>
            <person name="Srivastava S."/>
            <person name="Dixit A."/>
            <person name="Pal A.K."/>
            <person name="Ghazi I.A."/>
            <person name="Yadav M."/>
            <person name="Pandit A."/>
            <person name="Bhargava A."/>
            <person name="Sureshbabu K."/>
            <person name="Batra K."/>
            <person name="Sharma T.R."/>
            <person name="Mohapatra T."/>
            <person name="Singh N.K."/>
            <person name="Messing J."/>
            <person name="Nelson A.B."/>
            <person name="Fuks G."/>
            <person name="Kavchok S."/>
            <person name="Keizer G."/>
            <person name="Linton E."/>
            <person name="Llaca V."/>
            <person name="Song R."/>
            <person name="Tanyolac B."/>
            <person name="Young S."/>
            <person name="Ho-Il K."/>
            <person name="Hahn J.H."/>
            <person name="Sangsakoo G."/>
            <person name="Vanavichit A."/>
            <person name="de Mattos Luiz.A.T."/>
            <person name="Zimmer P.D."/>
            <person name="Malone G."/>
            <person name="Dellagostin O."/>
            <person name="de Oliveira A.C."/>
            <person name="Bevan M."/>
            <person name="Bancroft I."/>
            <person name="Minx P."/>
            <person name="Cordum H."/>
            <person name="Wilson R."/>
            <person name="Cheng Z."/>
            <person name="Jin W."/>
            <person name="Jiang J."/>
            <person name="Leong S.A."/>
            <person name="Iwama H."/>
            <person name="Gojobori T."/>
            <person name="Itoh T."/>
            <person name="Niimura Y."/>
            <person name="Fujii Y."/>
            <person name="Habara T."/>
            <person name="Sakai H."/>
            <person name="Sato Y."/>
            <person name="Wilson G."/>
            <person name="Kumar K."/>
            <person name="McCouch S."/>
            <person name="Juretic N."/>
            <person name="Hoen D."/>
            <person name="Wright S."/>
            <person name="Bruskiewich R."/>
            <person name="Bureau T."/>
            <person name="Miyao A."/>
            <person name="Hirochika H."/>
            <person name="Nishikawa T."/>
            <person name="Kadowaki K."/>
            <person name="Sugiura M."/>
            <person name="Burr B."/>
            <person name="Sasaki T."/>
        </authorList>
    </citation>
    <scope>NUCLEOTIDE SEQUENCE [LARGE SCALE GENOMIC DNA]</scope>
    <source>
        <strain evidence="3">cv. Nipponbare</strain>
    </source>
</reference>
<dbReference type="InParanoid" id="A0A0P0VHD7"/>
<proteinExistence type="predicted"/>
<sequence length="203" mass="20914">DRSGGSLELYVARERLAEPPSGANDVGEDERLAIGDGDPEGEALAGEVGQRVPLGAPVVRHGHPVRRLGALHVHGLDRAGRPDVGQQHQLEVVVPVDGEPHPALLHARNPTVDDGDDAAAVDADLLPGGLGHVEVGARRVAPAAAVAGEVPVGRAEVGGGDGDGDARLAPRPVRLAVADELVALPAGEAVVEQRRAERRRPRA</sequence>
<dbReference type="AlphaFoldDB" id="A0A0P0VHD7"/>
<evidence type="ECO:0000313" key="2">
    <source>
        <dbReference type="EMBL" id="BAS78026.1"/>
    </source>
</evidence>
<protein>
    <submittedName>
        <fullName evidence="2">Os02g0267350 protein</fullName>
    </submittedName>
</protein>
<dbReference type="EMBL" id="AP014958">
    <property type="protein sequence ID" value="BAS78026.1"/>
    <property type="molecule type" value="Genomic_DNA"/>
</dbReference>
<keyword evidence="3" id="KW-1185">Reference proteome</keyword>
<name>A0A0P0VHD7_ORYSJ</name>
<reference evidence="2 3" key="3">
    <citation type="journal article" date="2013" name="Rice">
        <title>Improvement of the Oryza sativa Nipponbare reference genome using next generation sequence and optical map data.</title>
        <authorList>
            <person name="Kawahara Y."/>
            <person name="de la Bastide M."/>
            <person name="Hamilton J.P."/>
            <person name="Kanamori H."/>
            <person name="McCombie W.R."/>
            <person name="Ouyang S."/>
            <person name="Schwartz D.C."/>
            <person name="Tanaka T."/>
            <person name="Wu J."/>
            <person name="Zhou S."/>
            <person name="Childs K.L."/>
            <person name="Davidson R.M."/>
            <person name="Lin H."/>
            <person name="Quesada-Ocampo L."/>
            <person name="Vaillancourt B."/>
            <person name="Sakai H."/>
            <person name="Lee S.S."/>
            <person name="Kim J."/>
            <person name="Numa H."/>
            <person name="Itoh T."/>
            <person name="Buell C.R."/>
            <person name="Matsumoto T."/>
        </authorList>
    </citation>
    <scope>NUCLEOTIDE SEQUENCE [LARGE SCALE GENOMIC DNA]</scope>
    <source>
        <strain evidence="3">cv. Nipponbare</strain>
    </source>
</reference>
<dbReference type="PaxDb" id="39947-A0A0P0VHD7"/>
<feature type="non-terminal residue" evidence="2">
    <location>
        <position position="203"/>
    </location>
</feature>
<dbReference type="Proteomes" id="UP000059680">
    <property type="component" value="Chromosome 2"/>
</dbReference>
<reference evidence="2 3" key="2">
    <citation type="journal article" date="2013" name="Plant Cell Physiol.">
        <title>Rice Annotation Project Database (RAP-DB): an integrative and interactive database for rice genomics.</title>
        <authorList>
            <person name="Sakai H."/>
            <person name="Lee S.S."/>
            <person name="Tanaka T."/>
            <person name="Numa H."/>
            <person name="Kim J."/>
            <person name="Kawahara Y."/>
            <person name="Wakimoto H."/>
            <person name="Yang C.C."/>
            <person name="Iwamoto M."/>
            <person name="Abe T."/>
            <person name="Yamada Y."/>
            <person name="Muto A."/>
            <person name="Inokuchi H."/>
            <person name="Ikemura T."/>
            <person name="Matsumoto T."/>
            <person name="Sasaki T."/>
            <person name="Itoh T."/>
        </authorList>
    </citation>
    <scope>NUCLEOTIDE SEQUENCE [LARGE SCALE GENOMIC DNA]</scope>
    <source>
        <strain evidence="3">cv. Nipponbare</strain>
    </source>
</reference>
<feature type="region of interest" description="Disordered" evidence="1">
    <location>
        <begin position="15"/>
        <end position="44"/>
    </location>
</feature>
<organism evidence="2 3">
    <name type="scientific">Oryza sativa subsp. japonica</name>
    <name type="common">Rice</name>
    <dbReference type="NCBI Taxonomy" id="39947"/>
    <lineage>
        <taxon>Eukaryota</taxon>
        <taxon>Viridiplantae</taxon>
        <taxon>Streptophyta</taxon>
        <taxon>Embryophyta</taxon>
        <taxon>Tracheophyta</taxon>
        <taxon>Spermatophyta</taxon>
        <taxon>Magnoliopsida</taxon>
        <taxon>Liliopsida</taxon>
        <taxon>Poales</taxon>
        <taxon>Poaceae</taxon>
        <taxon>BOP clade</taxon>
        <taxon>Oryzoideae</taxon>
        <taxon>Oryzeae</taxon>
        <taxon>Oryzinae</taxon>
        <taxon>Oryza</taxon>
        <taxon>Oryza sativa</taxon>
    </lineage>
</organism>
<evidence type="ECO:0000313" key="3">
    <source>
        <dbReference type="Proteomes" id="UP000059680"/>
    </source>
</evidence>
<accession>A0A0P0VHD7</accession>
<evidence type="ECO:0000256" key="1">
    <source>
        <dbReference type="SAM" id="MobiDB-lite"/>
    </source>
</evidence>
<dbReference type="Gramene" id="Os02t0267350-00">
    <property type="protein sequence ID" value="Os02t0267350-00"/>
    <property type="gene ID" value="Os02g0267350"/>
</dbReference>